<organism evidence="1 2">
    <name type="scientific">Fragilariopsis cylindrus CCMP1102</name>
    <dbReference type="NCBI Taxonomy" id="635003"/>
    <lineage>
        <taxon>Eukaryota</taxon>
        <taxon>Sar</taxon>
        <taxon>Stramenopiles</taxon>
        <taxon>Ochrophyta</taxon>
        <taxon>Bacillariophyta</taxon>
        <taxon>Bacillariophyceae</taxon>
        <taxon>Bacillariophycidae</taxon>
        <taxon>Bacillariales</taxon>
        <taxon>Bacillariaceae</taxon>
        <taxon>Fragilariopsis</taxon>
    </lineage>
</organism>
<evidence type="ECO:0000313" key="2">
    <source>
        <dbReference type="Proteomes" id="UP000095751"/>
    </source>
</evidence>
<accession>A0A1E7FE78</accession>
<evidence type="ECO:0000313" key="1">
    <source>
        <dbReference type="EMBL" id="OEU16093.1"/>
    </source>
</evidence>
<protein>
    <submittedName>
        <fullName evidence="1">Uncharacterized protein</fullName>
    </submittedName>
</protein>
<dbReference type="InParanoid" id="A0A1E7FE78"/>
<keyword evidence="2" id="KW-1185">Reference proteome</keyword>
<name>A0A1E7FE78_9STRA</name>
<dbReference type="Proteomes" id="UP000095751">
    <property type="component" value="Unassembled WGS sequence"/>
</dbReference>
<dbReference type="EMBL" id="KV784358">
    <property type="protein sequence ID" value="OEU16093.1"/>
    <property type="molecule type" value="Genomic_DNA"/>
</dbReference>
<proteinExistence type="predicted"/>
<dbReference type="AlphaFoldDB" id="A0A1E7FE78"/>
<sequence>MTHCGINRMMMKRCLAMQTTRSFSSTGTAATSPFKAAVANAAAANSDINVNTKSTLAGRIGSDLISLSESDGVGQHQQTDYYQEGMSSFESSLNQVLRLELDSPTVTHTSHHHSLETCVRDFFRV</sequence>
<dbReference type="KEGG" id="fcy:FRACYDRAFT_238680"/>
<reference evidence="1 2" key="1">
    <citation type="submission" date="2016-09" db="EMBL/GenBank/DDBJ databases">
        <title>Extensive genetic diversity and differential bi-allelic expression allows diatom success in the polar Southern Ocean.</title>
        <authorList>
            <consortium name="DOE Joint Genome Institute"/>
            <person name="Mock T."/>
            <person name="Otillar R.P."/>
            <person name="Strauss J."/>
            <person name="Dupont C."/>
            <person name="Frickenhaus S."/>
            <person name="Maumus F."/>
            <person name="Mcmullan M."/>
            <person name="Sanges R."/>
            <person name="Schmutz J."/>
            <person name="Toseland A."/>
            <person name="Valas R."/>
            <person name="Veluchamy A."/>
            <person name="Ward B.J."/>
            <person name="Allen A."/>
            <person name="Barry K."/>
            <person name="Falciatore A."/>
            <person name="Ferrante M."/>
            <person name="Fortunato A.E."/>
            <person name="Gloeckner G."/>
            <person name="Gruber A."/>
            <person name="Hipkin R."/>
            <person name="Janech M."/>
            <person name="Kroth P."/>
            <person name="Leese F."/>
            <person name="Lindquist E."/>
            <person name="Lyon B.R."/>
            <person name="Martin J."/>
            <person name="Mayer C."/>
            <person name="Parker M."/>
            <person name="Quesneville H."/>
            <person name="Raymond J."/>
            <person name="Uhlig C."/>
            <person name="Valentin K.U."/>
            <person name="Worden A.Z."/>
            <person name="Armbrust E.V."/>
            <person name="Bowler C."/>
            <person name="Green B."/>
            <person name="Moulton V."/>
            <person name="Van Oosterhout C."/>
            <person name="Grigoriev I."/>
        </authorList>
    </citation>
    <scope>NUCLEOTIDE SEQUENCE [LARGE SCALE GENOMIC DNA]</scope>
    <source>
        <strain evidence="1 2">CCMP1102</strain>
    </source>
</reference>
<gene>
    <name evidence="1" type="ORF">FRACYDRAFT_238680</name>
</gene>